<accession>A0A803QKE5</accession>
<protein>
    <recommendedName>
        <fullName evidence="12">Trichome birefringence-like N-terminal domain-containing protein</fullName>
    </recommendedName>
</protein>
<evidence type="ECO:0000259" key="8">
    <source>
        <dbReference type="Pfam" id="PF13839"/>
    </source>
</evidence>
<dbReference type="GO" id="GO:0005794">
    <property type="term" value="C:Golgi apparatus"/>
    <property type="evidence" value="ECO:0007669"/>
    <property type="project" value="TreeGrafter"/>
</dbReference>
<keyword evidence="3" id="KW-0812">Transmembrane</keyword>
<evidence type="ECO:0000256" key="2">
    <source>
        <dbReference type="ARBA" id="ARBA00007727"/>
    </source>
</evidence>
<evidence type="ECO:0000256" key="6">
    <source>
        <dbReference type="ARBA" id="ARBA00023136"/>
    </source>
</evidence>
<dbReference type="AlphaFoldDB" id="A0A803QKE5"/>
<evidence type="ECO:0000256" key="4">
    <source>
        <dbReference type="ARBA" id="ARBA00022968"/>
    </source>
</evidence>
<keyword evidence="6" id="KW-0472">Membrane</keyword>
<evidence type="ECO:0000313" key="10">
    <source>
        <dbReference type="EnsemblPlants" id="cds.evm.model.10.1640"/>
    </source>
</evidence>
<dbReference type="InterPro" id="IPR029962">
    <property type="entry name" value="TBL"/>
</dbReference>
<evidence type="ECO:0000256" key="5">
    <source>
        <dbReference type="ARBA" id="ARBA00022989"/>
    </source>
</evidence>
<reference evidence="10" key="1">
    <citation type="submission" date="2021-03" db="UniProtKB">
        <authorList>
            <consortium name="EnsemblPlants"/>
        </authorList>
    </citation>
    <scope>IDENTIFICATION</scope>
</reference>
<sequence length="450" mass="51741">MATTRAKSGKLSDSTARNNVEAPVTDDLNQPPPVDAQTTVARDGEASILEGLNAHGKKKRGSASMNQGDNIVDLDPEDVYSLADLKDSLSARREKARGERIRPRGEPYYTNETCNLIIDQQNCLKFGRPNKEFLNWRWKPDECELPLFDAVQFLELVRGKSLALLGDSVGKNQMHSLLCLLTKVAYPEDLSDRYYTDTSYFKRYFYPDYNFTMGTLWAPFLVKSIESDSNGYSPNSQMNLYLDEPNEGWLNDVEKFDYVIVSAGQWFFRPTMLHENGSLIGCSTCKYDNLTTFTPYYAYRKAFRTVFRTLLGLENYKGVTFLRTFSPSHFENGAWNEGGNCVRTRPFAREELKVDQYIWDMHSPQVEEFRVFEELGKKRGLEFKLMDTTEAMLMRPDGHPNFYGHSPHRNMTLADCVHWCLPGPIDVWNEFLLYFLRTQQSSLDGKTIEV</sequence>
<keyword evidence="11" id="KW-1185">Reference proteome</keyword>
<dbReference type="GO" id="GO:0016413">
    <property type="term" value="F:O-acetyltransferase activity"/>
    <property type="evidence" value="ECO:0007669"/>
    <property type="project" value="InterPro"/>
</dbReference>
<feature type="region of interest" description="Disordered" evidence="7">
    <location>
        <begin position="1"/>
        <end position="71"/>
    </location>
</feature>
<keyword evidence="5" id="KW-1133">Transmembrane helix</keyword>
<dbReference type="EnsemblPlants" id="evm.model.10.1640">
    <property type="protein sequence ID" value="cds.evm.model.10.1640"/>
    <property type="gene ID" value="evm.TU.10.1640"/>
</dbReference>
<dbReference type="OMA" id="WTSQVEN"/>
<dbReference type="InterPro" id="IPR026057">
    <property type="entry name" value="TBL_C"/>
</dbReference>
<feature type="compositionally biased region" description="Polar residues" evidence="7">
    <location>
        <begin position="1"/>
        <end position="18"/>
    </location>
</feature>
<evidence type="ECO:0000256" key="7">
    <source>
        <dbReference type="SAM" id="MobiDB-lite"/>
    </source>
</evidence>
<name>A0A803QKE5_CANSA</name>
<evidence type="ECO:0000313" key="11">
    <source>
        <dbReference type="Proteomes" id="UP000596661"/>
    </source>
</evidence>
<feature type="domain" description="Trichome birefringence-like C-terminal" evidence="8">
    <location>
        <begin position="145"/>
        <end position="433"/>
    </location>
</feature>
<comment type="subcellular location">
    <subcellularLocation>
        <location evidence="1">Membrane</location>
        <topology evidence="1">Single-pass membrane protein</topology>
    </subcellularLocation>
</comment>
<dbReference type="EMBL" id="UZAU01000821">
    <property type="status" value="NOT_ANNOTATED_CDS"/>
    <property type="molecule type" value="Genomic_DNA"/>
</dbReference>
<dbReference type="GO" id="GO:0016020">
    <property type="term" value="C:membrane"/>
    <property type="evidence" value="ECO:0007669"/>
    <property type="project" value="UniProtKB-SubCell"/>
</dbReference>
<dbReference type="InterPro" id="IPR025846">
    <property type="entry name" value="TBL_N"/>
</dbReference>
<keyword evidence="4" id="KW-0735">Signal-anchor</keyword>
<dbReference type="Pfam" id="PF14416">
    <property type="entry name" value="PMR5N"/>
    <property type="match status" value="1"/>
</dbReference>
<evidence type="ECO:0008006" key="12">
    <source>
        <dbReference type="Google" id="ProtNLM"/>
    </source>
</evidence>
<dbReference type="PANTHER" id="PTHR32285">
    <property type="entry name" value="PROTEIN TRICHOME BIREFRINGENCE-LIKE 9-RELATED"/>
    <property type="match status" value="1"/>
</dbReference>
<feature type="domain" description="Trichome birefringence-like N-terminal" evidence="9">
    <location>
        <begin position="99"/>
        <end position="144"/>
    </location>
</feature>
<dbReference type="Proteomes" id="UP000596661">
    <property type="component" value="Unassembled WGS sequence"/>
</dbReference>
<dbReference type="Gramene" id="evm.model.10.1640">
    <property type="protein sequence ID" value="cds.evm.model.10.1640"/>
    <property type="gene ID" value="evm.TU.10.1640"/>
</dbReference>
<proteinExistence type="inferred from homology"/>
<evidence type="ECO:0000256" key="1">
    <source>
        <dbReference type="ARBA" id="ARBA00004167"/>
    </source>
</evidence>
<comment type="similarity">
    <text evidence="2">Belongs to the PC-esterase family. TBL subfamily.</text>
</comment>
<organism evidence="10 11">
    <name type="scientific">Cannabis sativa</name>
    <name type="common">Hemp</name>
    <name type="synonym">Marijuana</name>
    <dbReference type="NCBI Taxonomy" id="3483"/>
    <lineage>
        <taxon>Eukaryota</taxon>
        <taxon>Viridiplantae</taxon>
        <taxon>Streptophyta</taxon>
        <taxon>Embryophyta</taxon>
        <taxon>Tracheophyta</taxon>
        <taxon>Spermatophyta</taxon>
        <taxon>Magnoliopsida</taxon>
        <taxon>eudicotyledons</taxon>
        <taxon>Gunneridae</taxon>
        <taxon>Pentapetalae</taxon>
        <taxon>rosids</taxon>
        <taxon>fabids</taxon>
        <taxon>Rosales</taxon>
        <taxon>Cannabaceae</taxon>
        <taxon>Cannabis</taxon>
    </lineage>
</organism>
<dbReference type="Pfam" id="PF13839">
    <property type="entry name" value="PC-Esterase"/>
    <property type="match status" value="1"/>
</dbReference>
<evidence type="ECO:0000259" key="9">
    <source>
        <dbReference type="Pfam" id="PF14416"/>
    </source>
</evidence>
<evidence type="ECO:0000256" key="3">
    <source>
        <dbReference type="ARBA" id="ARBA00022692"/>
    </source>
</evidence>
<dbReference type="PANTHER" id="PTHR32285:SF13">
    <property type="entry name" value="TRICHOME BIREFRINGENCE-LIKE N-TERMINAL DOMAIN-CONTAINING PROTEIN"/>
    <property type="match status" value="1"/>
</dbReference>